<dbReference type="PANTHER" id="PTHR45947:SF3">
    <property type="entry name" value="SULFOQUINOVOSYL TRANSFERASE SQD2"/>
    <property type="match status" value="1"/>
</dbReference>
<evidence type="ECO:0000313" key="1">
    <source>
        <dbReference type="EMBL" id="MDA0185138.1"/>
    </source>
</evidence>
<keyword evidence="2" id="KW-1185">Reference proteome</keyword>
<reference evidence="1" key="1">
    <citation type="submission" date="2022-10" db="EMBL/GenBank/DDBJ databases">
        <title>The WGS of Solirubrobacter phytolaccae KCTC 29190.</title>
        <authorList>
            <person name="Jiang Z."/>
        </authorList>
    </citation>
    <scope>NUCLEOTIDE SEQUENCE</scope>
    <source>
        <strain evidence="1">KCTC 29190</strain>
    </source>
</reference>
<proteinExistence type="predicted"/>
<protein>
    <submittedName>
        <fullName evidence="1">Glycosyltransferase</fullName>
        <ecNumber evidence="1">2.4.-.-</ecNumber>
    </submittedName>
</protein>
<dbReference type="Gene3D" id="3.40.50.2000">
    <property type="entry name" value="Glycogen Phosphorylase B"/>
    <property type="match status" value="1"/>
</dbReference>
<name>A0A9X3NEK5_9ACTN</name>
<dbReference type="Proteomes" id="UP001147653">
    <property type="component" value="Unassembled WGS sequence"/>
</dbReference>
<dbReference type="PANTHER" id="PTHR45947">
    <property type="entry name" value="SULFOQUINOVOSYL TRANSFERASE SQD2"/>
    <property type="match status" value="1"/>
</dbReference>
<accession>A0A9X3NEK5</accession>
<gene>
    <name evidence="1" type="ORF">OJ997_32840</name>
</gene>
<dbReference type="Pfam" id="PF13692">
    <property type="entry name" value="Glyco_trans_1_4"/>
    <property type="match status" value="1"/>
</dbReference>
<evidence type="ECO:0000313" key="2">
    <source>
        <dbReference type="Proteomes" id="UP001147653"/>
    </source>
</evidence>
<keyword evidence="1" id="KW-0328">Glycosyltransferase</keyword>
<sequence length="140" mass="14206">MGGGGEAVARGGAAADGRAASVRFVGHIAPTELAALRRRAAVAVVPSRYAEILPLAALEAMAAGLPTVAAASGGLTEAVPDEGLYPAGDVQTLRFRLQQLWQDVDAGDRALRAAKARSAPEVIAAQLADVYAATSAPARY</sequence>
<organism evidence="1 2">
    <name type="scientific">Solirubrobacter phytolaccae</name>
    <dbReference type="NCBI Taxonomy" id="1404360"/>
    <lineage>
        <taxon>Bacteria</taxon>
        <taxon>Bacillati</taxon>
        <taxon>Actinomycetota</taxon>
        <taxon>Thermoleophilia</taxon>
        <taxon>Solirubrobacterales</taxon>
        <taxon>Solirubrobacteraceae</taxon>
        <taxon>Solirubrobacter</taxon>
    </lineage>
</organism>
<dbReference type="InterPro" id="IPR050194">
    <property type="entry name" value="Glycosyltransferase_grp1"/>
</dbReference>
<dbReference type="SUPFAM" id="SSF53756">
    <property type="entry name" value="UDP-Glycosyltransferase/glycogen phosphorylase"/>
    <property type="match status" value="1"/>
</dbReference>
<dbReference type="EC" id="2.4.-.-" evidence="1"/>
<keyword evidence="1" id="KW-0808">Transferase</keyword>
<comment type="caution">
    <text evidence="1">The sequence shown here is derived from an EMBL/GenBank/DDBJ whole genome shotgun (WGS) entry which is preliminary data.</text>
</comment>
<dbReference type="GO" id="GO:0016757">
    <property type="term" value="F:glycosyltransferase activity"/>
    <property type="evidence" value="ECO:0007669"/>
    <property type="project" value="UniProtKB-KW"/>
</dbReference>
<dbReference type="EMBL" id="JAPDDP010000100">
    <property type="protein sequence ID" value="MDA0185138.1"/>
    <property type="molecule type" value="Genomic_DNA"/>
</dbReference>
<dbReference type="AlphaFoldDB" id="A0A9X3NEK5"/>